<evidence type="ECO:0000313" key="2">
    <source>
        <dbReference type="Proteomes" id="UP001470230"/>
    </source>
</evidence>
<gene>
    <name evidence="1" type="ORF">M9Y10_023662</name>
</gene>
<organism evidence="1 2">
    <name type="scientific">Tritrichomonas musculus</name>
    <dbReference type="NCBI Taxonomy" id="1915356"/>
    <lineage>
        <taxon>Eukaryota</taxon>
        <taxon>Metamonada</taxon>
        <taxon>Parabasalia</taxon>
        <taxon>Tritrichomonadida</taxon>
        <taxon>Tritrichomonadidae</taxon>
        <taxon>Tritrichomonas</taxon>
    </lineage>
</organism>
<reference evidence="1 2" key="1">
    <citation type="submission" date="2024-04" db="EMBL/GenBank/DDBJ databases">
        <title>Tritrichomonas musculus Genome.</title>
        <authorList>
            <person name="Alves-Ferreira E."/>
            <person name="Grigg M."/>
            <person name="Lorenzi H."/>
            <person name="Galac M."/>
        </authorList>
    </citation>
    <scope>NUCLEOTIDE SEQUENCE [LARGE SCALE GENOMIC DNA]</scope>
    <source>
        <strain evidence="1 2">EAF2021</strain>
    </source>
</reference>
<sequence length="606" mass="69699">MNDNYYESLPNTFPRKGLKNPKYISKYEIERSERTFDLRRAPPITFQRSKTYHSKLSESMNLLGSSKIIPLNIDKQSHNFSDDSKDLSNEEFLEQTTRIINSNDDQQIYQFISTFTNLLDTNEIKARLIFDKIVRSEEFIDIIIEAINNTDCDTYDNGFHAQKIKKALFDVISLIYPLSDQEERNHYIDQGLCFSLLNTLSSDNGTDLLKAINALVQITNKNGQVINNNLFSTNDISKTQNHFLSTLSLHESSFNLISKLVEPSIYARDSILSLGIHEIIADIIESISNYLYQNNGFSKNIEFYENMNCLLILSSNSLEAIFDNLKDIDRKVVFDFIPKLIRLLRIGNLKVSYNIIQILLYIVRIFPSTAYTLLENENGEIKQHILSILVGDRLNPNIPEQFNSKENEELIELTLKLLGNLCHTKPSEVISLYSSGLCNILRALMTNPKLITETLWVLSNLYEVITEQMINEITPDFITEMVNYTKNCNFDCKLETGYFLATIIFFSPASMIKSFIIQEIIDIIVEILGCGLPKIVDRSANAIARLVHYAQMVNEYEPLLSFLEVSDLKGRLRELLDDDTITVWLDNSVGLDEFYKIICDIYDTYQ</sequence>
<dbReference type="SUPFAM" id="SSF48371">
    <property type="entry name" value="ARM repeat"/>
    <property type="match status" value="1"/>
</dbReference>
<proteinExistence type="predicted"/>
<dbReference type="InterPro" id="IPR016024">
    <property type="entry name" value="ARM-type_fold"/>
</dbReference>
<evidence type="ECO:0000313" key="1">
    <source>
        <dbReference type="EMBL" id="KAK8895220.1"/>
    </source>
</evidence>
<name>A0ABR2KYY1_9EUKA</name>
<keyword evidence="2" id="KW-1185">Reference proteome</keyword>
<dbReference type="InterPro" id="IPR011989">
    <property type="entry name" value="ARM-like"/>
</dbReference>
<dbReference type="Gene3D" id="1.25.10.10">
    <property type="entry name" value="Leucine-rich Repeat Variant"/>
    <property type="match status" value="1"/>
</dbReference>
<accession>A0ABR2KYY1</accession>
<dbReference type="Proteomes" id="UP001470230">
    <property type="component" value="Unassembled WGS sequence"/>
</dbReference>
<dbReference type="EMBL" id="JAPFFF010000003">
    <property type="protein sequence ID" value="KAK8895220.1"/>
    <property type="molecule type" value="Genomic_DNA"/>
</dbReference>
<protein>
    <submittedName>
        <fullName evidence="1">Uncharacterized protein</fullName>
    </submittedName>
</protein>
<comment type="caution">
    <text evidence="1">The sequence shown here is derived from an EMBL/GenBank/DDBJ whole genome shotgun (WGS) entry which is preliminary data.</text>
</comment>